<accession>A0A7K1XTD7</accession>
<protein>
    <submittedName>
        <fullName evidence="2">GNAT family N-acetyltransferase</fullName>
    </submittedName>
</protein>
<keyword evidence="2" id="KW-0808">Transferase</keyword>
<dbReference type="Gene3D" id="3.40.630.30">
    <property type="match status" value="1"/>
</dbReference>
<dbReference type="EMBL" id="WVHS01000001">
    <property type="protein sequence ID" value="MXV14190.1"/>
    <property type="molecule type" value="Genomic_DNA"/>
</dbReference>
<organism evidence="2 3">
    <name type="scientific">Hufsiella ginkgonis</name>
    <dbReference type="NCBI Taxonomy" id="2695274"/>
    <lineage>
        <taxon>Bacteria</taxon>
        <taxon>Pseudomonadati</taxon>
        <taxon>Bacteroidota</taxon>
        <taxon>Sphingobacteriia</taxon>
        <taxon>Sphingobacteriales</taxon>
        <taxon>Sphingobacteriaceae</taxon>
        <taxon>Hufsiella</taxon>
    </lineage>
</organism>
<sequence length="134" mass="15440">MSIQPIEAKQAWPIRHKVMYPEKDFDDIKLPLDSEGLHFGLFDHDQLISVVSYFPDGNQAQFRKFATLEEKQGSGYGGKLLQFIIDYSKSAGIKRLWCNARKNAVGFYQKYGFTETNRTFNQDGHEFVIIELGL</sequence>
<dbReference type="Pfam" id="PF13673">
    <property type="entry name" value="Acetyltransf_10"/>
    <property type="match status" value="1"/>
</dbReference>
<proteinExistence type="predicted"/>
<gene>
    <name evidence="2" type="ORF">GS398_02685</name>
</gene>
<name>A0A7K1XTD7_9SPHI</name>
<dbReference type="InterPro" id="IPR000182">
    <property type="entry name" value="GNAT_dom"/>
</dbReference>
<dbReference type="GO" id="GO:0016747">
    <property type="term" value="F:acyltransferase activity, transferring groups other than amino-acyl groups"/>
    <property type="evidence" value="ECO:0007669"/>
    <property type="project" value="InterPro"/>
</dbReference>
<evidence type="ECO:0000313" key="2">
    <source>
        <dbReference type="EMBL" id="MXV14190.1"/>
    </source>
</evidence>
<keyword evidence="3" id="KW-1185">Reference proteome</keyword>
<dbReference type="InterPro" id="IPR016181">
    <property type="entry name" value="Acyl_CoA_acyltransferase"/>
</dbReference>
<dbReference type="CDD" id="cd04301">
    <property type="entry name" value="NAT_SF"/>
    <property type="match status" value="1"/>
</dbReference>
<evidence type="ECO:0000259" key="1">
    <source>
        <dbReference type="PROSITE" id="PS51186"/>
    </source>
</evidence>
<dbReference type="PROSITE" id="PS51186">
    <property type="entry name" value="GNAT"/>
    <property type="match status" value="1"/>
</dbReference>
<dbReference type="SUPFAM" id="SSF55729">
    <property type="entry name" value="Acyl-CoA N-acyltransferases (Nat)"/>
    <property type="match status" value="1"/>
</dbReference>
<comment type="caution">
    <text evidence="2">The sequence shown here is derived from an EMBL/GenBank/DDBJ whole genome shotgun (WGS) entry which is preliminary data.</text>
</comment>
<feature type="domain" description="N-acetyltransferase" evidence="1">
    <location>
        <begin position="1"/>
        <end position="134"/>
    </location>
</feature>
<evidence type="ECO:0000313" key="3">
    <source>
        <dbReference type="Proteomes" id="UP000451233"/>
    </source>
</evidence>
<dbReference type="Proteomes" id="UP000451233">
    <property type="component" value="Unassembled WGS sequence"/>
</dbReference>
<reference evidence="2 3" key="1">
    <citation type="submission" date="2019-11" db="EMBL/GenBank/DDBJ databases">
        <title>Pedobacter sp. HMF7056 Genome sequencing and assembly.</title>
        <authorList>
            <person name="Kang H."/>
            <person name="Kim H."/>
            <person name="Joh K."/>
        </authorList>
    </citation>
    <scope>NUCLEOTIDE SEQUENCE [LARGE SCALE GENOMIC DNA]</scope>
    <source>
        <strain evidence="2 3">HMF7056</strain>
    </source>
</reference>
<dbReference type="AlphaFoldDB" id="A0A7K1XTD7"/>